<gene>
    <name evidence="1" type="ORF">GCM10011585_34470</name>
</gene>
<comment type="caution">
    <text evidence="1">The sequence shown here is derived from an EMBL/GenBank/DDBJ whole genome shotgun (WGS) entry which is preliminary data.</text>
</comment>
<reference evidence="1" key="2">
    <citation type="submission" date="2020-09" db="EMBL/GenBank/DDBJ databases">
        <authorList>
            <person name="Sun Q."/>
            <person name="Zhou Y."/>
        </authorList>
    </citation>
    <scope>NUCLEOTIDE SEQUENCE</scope>
    <source>
        <strain evidence="1">CGMCC 1.12997</strain>
    </source>
</reference>
<keyword evidence="2" id="KW-1185">Reference proteome</keyword>
<sequence length="69" mass="7453">MIRTSKGVKHAKPISGTASIKFKIGKRTKNAIGRTRAIASTAEAIWPSGWNMMSNMAHRAESSAQKILA</sequence>
<dbReference type="AlphaFoldDB" id="A0A917HRP0"/>
<dbReference type="EMBL" id="BMGT01000004">
    <property type="protein sequence ID" value="GGG87475.1"/>
    <property type="molecule type" value="Genomic_DNA"/>
</dbReference>
<protein>
    <submittedName>
        <fullName evidence="1">Uncharacterized protein</fullName>
    </submittedName>
</protein>
<accession>A0A917HRP0</accession>
<name>A0A917HRP0_9BACT</name>
<reference evidence="1" key="1">
    <citation type="journal article" date="2014" name="Int. J. Syst. Evol. Microbiol.">
        <title>Complete genome sequence of Corynebacterium casei LMG S-19264T (=DSM 44701T), isolated from a smear-ripened cheese.</title>
        <authorList>
            <consortium name="US DOE Joint Genome Institute (JGI-PGF)"/>
            <person name="Walter F."/>
            <person name="Albersmeier A."/>
            <person name="Kalinowski J."/>
            <person name="Ruckert C."/>
        </authorList>
    </citation>
    <scope>NUCLEOTIDE SEQUENCE</scope>
    <source>
        <strain evidence="1">CGMCC 1.12997</strain>
    </source>
</reference>
<evidence type="ECO:0000313" key="2">
    <source>
        <dbReference type="Proteomes" id="UP000647241"/>
    </source>
</evidence>
<organism evidence="1 2">
    <name type="scientific">Edaphobacter dinghuensis</name>
    <dbReference type="NCBI Taxonomy" id="1560005"/>
    <lineage>
        <taxon>Bacteria</taxon>
        <taxon>Pseudomonadati</taxon>
        <taxon>Acidobacteriota</taxon>
        <taxon>Terriglobia</taxon>
        <taxon>Terriglobales</taxon>
        <taxon>Acidobacteriaceae</taxon>
        <taxon>Edaphobacter</taxon>
    </lineage>
</organism>
<proteinExistence type="predicted"/>
<evidence type="ECO:0000313" key="1">
    <source>
        <dbReference type="EMBL" id="GGG87475.1"/>
    </source>
</evidence>
<dbReference type="Proteomes" id="UP000647241">
    <property type="component" value="Unassembled WGS sequence"/>
</dbReference>